<dbReference type="PANTHER" id="PTHR12555:SF13">
    <property type="entry name" value="UBIQUITIN RECOGNITION FACTOR IN ER-ASSOCIATED DEGRADATION PROTEIN 1"/>
    <property type="match status" value="1"/>
</dbReference>
<dbReference type="KEGG" id="zju:107416383"/>
<feature type="domain" description="Ubiquitin fusion degradation protein UFD1 N-terminal subdomain 2" evidence="5">
    <location>
        <begin position="116"/>
        <end position="192"/>
    </location>
</feature>
<evidence type="ECO:0000259" key="5">
    <source>
        <dbReference type="Pfam" id="PF24842"/>
    </source>
</evidence>
<dbReference type="GeneID" id="107416383"/>
<dbReference type="Gene3D" id="3.10.330.10">
    <property type="match status" value="1"/>
</dbReference>
<dbReference type="GO" id="GO:0034098">
    <property type="term" value="C:VCP-NPL4-UFD1 AAA ATPase complex"/>
    <property type="evidence" value="ECO:0007669"/>
    <property type="project" value="TreeGrafter"/>
</dbReference>
<dbReference type="Gene3D" id="2.40.40.50">
    <property type="entry name" value="Ubiquitin fusion degradation protein UFD1, N-terminal domain"/>
    <property type="match status" value="1"/>
</dbReference>
<dbReference type="RefSeq" id="XP_015880357.3">
    <property type="nucleotide sequence ID" value="XM_016024871.3"/>
</dbReference>
<dbReference type="PANTHER" id="PTHR12555">
    <property type="entry name" value="UBIQUITIN FUSION DEGRADATON PROTEIN 1"/>
    <property type="match status" value="1"/>
</dbReference>
<evidence type="ECO:0000259" key="4">
    <source>
        <dbReference type="Pfam" id="PF03152"/>
    </source>
</evidence>
<protein>
    <submittedName>
        <fullName evidence="7">Uncharacterized protein LOC107416383</fullName>
    </submittedName>
</protein>
<dbReference type="InterPro" id="IPR055418">
    <property type="entry name" value="UFD1_N2"/>
</dbReference>
<dbReference type="AlphaFoldDB" id="A0A6P4A370"/>
<dbReference type="InterPro" id="IPR042299">
    <property type="entry name" value="Ufd1-like_Nn"/>
</dbReference>
<keyword evidence="2" id="KW-0833">Ubl conjugation pathway</keyword>
<dbReference type="InterPro" id="IPR004854">
    <property type="entry name" value="Ufd1-like"/>
</dbReference>
<dbReference type="GO" id="GO:0006511">
    <property type="term" value="P:ubiquitin-dependent protein catabolic process"/>
    <property type="evidence" value="ECO:0007669"/>
    <property type="project" value="InterPro"/>
</dbReference>
<evidence type="ECO:0000256" key="3">
    <source>
        <dbReference type="SAM" id="MobiDB-lite"/>
    </source>
</evidence>
<evidence type="ECO:0000313" key="7">
    <source>
        <dbReference type="RefSeq" id="XP_015880357.3"/>
    </source>
</evidence>
<feature type="region of interest" description="Disordered" evidence="3">
    <location>
        <begin position="273"/>
        <end position="293"/>
    </location>
</feature>
<evidence type="ECO:0000256" key="1">
    <source>
        <dbReference type="ARBA" id="ARBA00006043"/>
    </source>
</evidence>
<evidence type="ECO:0000256" key="2">
    <source>
        <dbReference type="ARBA" id="ARBA00022786"/>
    </source>
</evidence>
<gene>
    <name evidence="7" type="primary">LOC107416383</name>
</gene>
<dbReference type="GO" id="GO:0036503">
    <property type="term" value="P:ERAD pathway"/>
    <property type="evidence" value="ECO:0007669"/>
    <property type="project" value="TreeGrafter"/>
</dbReference>
<reference evidence="7" key="1">
    <citation type="submission" date="2025-08" db="UniProtKB">
        <authorList>
            <consortium name="RefSeq"/>
        </authorList>
    </citation>
    <scope>IDENTIFICATION</scope>
    <source>
        <tissue evidence="7">Seedling</tissue>
    </source>
</reference>
<accession>A0A6P4A370</accession>
<dbReference type="InParanoid" id="A0A6P4A370"/>
<name>A0A6P4A370_ZIZJJ</name>
<proteinExistence type="inferred from homology"/>
<dbReference type="GO" id="GO:0031593">
    <property type="term" value="F:polyubiquitin modification-dependent protein binding"/>
    <property type="evidence" value="ECO:0007669"/>
    <property type="project" value="TreeGrafter"/>
</dbReference>
<dbReference type="Pfam" id="PF24842">
    <property type="entry name" value="UFD1_N2"/>
    <property type="match status" value="1"/>
</dbReference>
<feature type="domain" description="Ubiquitin fusion degradation protein UFD1 N-terminal subdomain 1" evidence="4">
    <location>
        <begin position="17"/>
        <end position="114"/>
    </location>
</feature>
<dbReference type="Proteomes" id="UP001652623">
    <property type="component" value="Chromosome 4"/>
</dbReference>
<dbReference type="Pfam" id="PF03152">
    <property type="entry name" value="UFD1_N1"/>
    <property type="match status" value="1"/>
</dbReference>
<comment type="similarity">
    <text evidence="1">Belongs to the UFD1 family.</text>
</comment>
<keyword evidence="6" id="KW-1185">Reference proteome</keyword>
<sequence>MDYMDYVYEDHSSSNCFEQLYRCYPIDHEDSEKYSHLESGNKILLPVSALDRLTHMNVKYPMLFQLQNPKTGRVSHCGVMEFSSDEGEVWLPNWMMKNMGFEEGGLALIKNANLVKGKHIKLQPHKTDFINLSDPKAVLESTLKGFSCLTAGDTIMIMNEGKEFYIDVLETKPSSSAICIIDTDCEVDFAPPLDYKEPEKVKPASMKEKAKPEEAKFRPFMGVAKRLDGSPVLTSVSHEDNAAASATAGCSDSAVGRKSGKIVFDSSNAVGKLSEESQKVDEKGRIMEKNEEKGFQAFSGKSYRLT</sequence>
<dbReference type="InterPro" id="IPR055417">
    <property type="entry name" value="UFD1_N1"/>
</dbReference>
<organism evidence="6 7">
    <name type="scientific">Ziziphus jujuba</name>
    <name type="common">Chinese jujube</name>
    <name type="synonym">Ziziphus sativa</name>
    <dbReference type="NCBI Taxonomy" id="326968"/>
    <lineage>
        <taxon>Eukaryota</taxon>
        <taxon>Viridiplantae</taxon>
        <taxon>Streptophyta</taxon>
        <taxon>Embryophyta</taxon>
        <taxon>Tracheophyta</taxon>
        <taxon>Spermatophyta</taxon>
        <taxon>Magnoliopsida</taxon>
        <taxon>eudicotyledons</taxon>
        <taxon>Gunneridae</taxon>
        <taxon>Pentapetalae</taxon>
        <taxon>rosids</taxon>
        <taxon>fabids</taxon>
        <taxon>Rosales</taxon>
        <taxon>Rhamnaceae</taxon>
        <taxon>Paliureae</taxon>
        <taxon>Ziziphus</taxon>
    </lineage>
</organism>
<evidence type="ECO:0000313" key="6">
    <source>
        <dbReference type="Proteomes" id="UP001652623"/>
    </source>
</evidence>